<protein>
    <submittedName>
        <fullName evidence="3">Uncharacterized protein</fullName>
    </submittedName>
</protein>
<evidence type="ECO:0000313" key="4">
    <source>
        <dbReference type="Proteomes" id="UP000295087"/>
    </source>
</evidence>
<keyword evidence="2" id="KW-1133">Transmembrane helix</keyword>
<dbReference type="AlphaFoldDB" id="A0A4R6PLN4"/>
<dbReference type="RefSeq" id="WP_067486758.1">
    <property type="nucleotide sequence ID" value="NZ_SNXK01000003.1"/>
</dbReference>
<evidence type="ECO:0000313" key="3">
    <source>
        <dbReference type="EMBL" id="TDP38726.1"/>
    </source>
</evidence>
<evidence type="ECO:0000256" key="1">
    <source>
        <dbReference type="SAM" id="MobiDB-lite"/>
    </source>
</evidence>
<comment type="caution">
    <text evidence="3">The sequence shown here is derived from an EMBL/GenBank/DDBJ whole genome shotgun (WGS) entry which is preliminary data.</text>
</comment>
<feature type="region of interest" description="Disordered" evidence="1">
    <location>
        <begin position="29"/>
        <end position="100"/>
    </location>
</feature>
<feature type="transmembrane region" description="Helical" evidence="2">
    <location>
        <begin position="6"/>
        <end position="25"/>
    </location>
</feature>
<keyword evidence="2" id="KW-0812">Transmembrane</keyword>
<dbReference type="Proteomes" id="UP000295087">
    <property type="component" value="Unassembled WGS sequence"/>
</dbReference>
<keyword evidence="2" id="KW-0472">Membrane</keyword>
<feature type="compositionally biased region" description="Pro residues" evidence="1">
    <location>
        <begin position="89"/>
        <end position="100"/>
    </location>
</feature>
<sequence length="100" mass="10961">MFEALGSLIAFALVFGGIILVIVKVSSGSRRPPVRGEMPPYYPGQVPPMGQQFPQQGAYPQQGMYQPQPGYQQYPGNPNAVRQGYPQQPGYPPQGMPPQR</sequence>
<evidence type="ECO:0000256" key="2">
    <source>
        <dbReference type="SAM" id="Phobius"/>
    </source>
</evidence>
<accession>A0A4R6PLN4</accession>
<keyword evidence="4" id="KW-1185">Reference proteome</keyword>
<proteinExistence type="predicted"/>
<organism evidence="3 4">
    <name type="scientific">Nocardia ignorata</name>
    <dbReference type="NCBI Taxonomy" id="145285"/>
    <lineage>
        <taxon>Bacteria</taxon>
        <taxon>Bacillati</taxon>
        <taxon>Actinomycetota</taxon>
        <taxon>Actinomycetes</taxon>
        <taxon>Mycobacteriales</taxon>
        <taxon>Nocardiaceae</taxon>
        <taxon>Nocardia</taxon>
    </lineage>
</organism>
<gene>
    <name evidence="3" type="ORF">DFR75_103383</name>
</gene>
<reference evidence="3 4" key="1">
    <citation type="submission" date="2019-03" db="EMBL/GenBank/DDBJ databases">
        <title>Genomic Encyclopedia of Type Strains, Phase IV (KMG-IV): sequencing the most valuable type-strain genomes for metagenomic binning, comparative biology and taxonomic classification.</title>
        <authorList>
            <person name="Goeker M."/>
        </authorList>
    </citation>
    <scope>NUCLEOTIDE SEQUENCE [LARGE SCALE GENOMIC DNA]</scope>
    <source>
        <strain evidence="3 4">DSM 44496</strain>
    </source>
</reference>
<name>A0A4R6PLN4_NOCIG</name>
<dbReference type="EMBL" id="SNXK01000003">
    <property type="protein sequence ID" value="TDP38726.1"/>
    <property type="molecule type" value="Genomic_DNA"/>
</dbReference>
<feature type="compositionally biased region" description="Low complexity" evidence="1">
    <location>
        <begin position="50"/>
        <end position="76"/>
    </location>
</feature>